<dbReference type="InterPro" id="IPR025875">
    <property type="entry name" value="Leu-rich_rpt_4"/>
</dbReference>
<evidence type="ECO:0000256" key="1">
    <source>
        <dbReference type="ARBA" id="ARBA00022614"/>
    </source>
</evidence>
<accession>A0AA86RHC1</accession>
<dbReference type="SUPFAM" id="SSF52075">
    <property type="entry name" value="Outer arm dynein light chain 1"/>
    <property type="match status" value="1"/>
</dbReference>
<gene>
    <name evidence="4" type="ORF">HINF_LOCUS47334</name>
    <name evidence="3" type="ORF">HINF_LOCUS65676</name>
</gene>
<dbReference type="InterPro" id="IPR001611">
    <property type="entry name" value="Leu-rich_rpt"/>
</dbReference>
<dbReference type="PANTHER" id="PTHR46652:SF3">
    <property type="entry name" value="LEUCINE-RICH REPEAT-CONTAINING PROTEIN 9"/>
    <property type="match status" value="1"/>
</dbReference>
<sequence length="168" mass="19013">MFKNKTEEMIQNGPAKYDLEMTAKYRGAICTGYGLGPQIDISKSIDVKDLKFADSINAKCLNINDGCVNINFFRVPITVTVIVLRKSQIKSIKGIEQMTQLEQLYLENNSIVNINSLKNLSKLTQLYLSNNKIIDFSPIELHKTRGCYCNLSSQTQPTQQEIDESKLQ</sequence>
<dbReference type="EMBL" id="CAXDID020000212">
    <property type="protein sequence ID" value="CAL6057076.1"/>
    <property type="molecule type" value="Genomic_DNA"/>
</dbReference>
<dbReference type="InterPro" id="IPR050836">
    <property type="entry name" value="SDS22/Internalin_LRR"/>
</dbReference>
<evidence type="ECO:0000256" key="2">
    <source>
        <dbReference type="ARBA" id="ARBA00022737"/>
    </source>
</evidence>
<dbReference type="InterPro" id="IPR032675">
    <property type="entry name" value="LRR_dom_sf"/>
</dbReference>
<evidence type="ECO:0000313" key="5">
    <source>
        <dbReference type="Proteomes" id="UP001642409"/>
    </source>
</evidence>
<keyword evidence="1" id="KW-0433">Leucine-rich repeat</keyword>
<dbReference type="EMBL" id="CATOUU010001182">
    <property type="protein sequence ID" value="CAI9978031.1"/>
    <property type="molecule type" value="Genomic_DNA"/>
</dbReference>
<keyword evidence="2" id="KW-0677">Repeat</keyword>
<reference evidence="4 5" key="2">
    <citation type="submission" date="2024-07" db="EMBL/GenBank/DDBJ databases">
        <authorList>
            <person name="Akdeniz Z."/>
        </authorList>
    </citation>
    <scope>NUCLEOTIDE SEQUENCE [LARGE SCALE GENOMIC DNA]</scope>
</reference>
<organism evidence="3">
    <name type="scientific">Hexamita inflata</name>
    <dbReference type="NCBI Taxonomy" id="28002"/>
    <lineage>
        <taxon>Eukaryota</taxon>
        <taxon>Metamonada</taxon>
        <taxon>Diplomonadida</taxon>
        <taxon>Hexamitidae</taxon>
        <taxon>Hexamitinae</taxon>
        <taxon>Hexamita</taxon>
    </lineage>
</organism>
<reference evidence="3" key="1">
    <citation type="submission" date="2023-06" db="EMBL/GenBank/DDBJ databases">
        <authorList>
            <person name="Kurt Z."/>
        </authorList>
    </citation>
    <scope>NUCLEOTIDE SEQUENCE</scope>
</reference>
<comment type="caution">
    <text evidence="3">The sequence shown here is derived from an EMBL/GenBank/DDBJ whole genome shotgun (WGS) entry which is preliminary data.</text>
</comment>
<name>A0AA86RHC1_9EUKA</name>
<protein>
    <submittedName>
        <fullName evidence="3">Leucine-rich repeat domain-containing protein</fullName>
    </submittedName>
    <submittedName>
        <fullName evidence="4">Leucine-rich_repeat domain-containing protein</fullName>
    </submittedName>
</protein>
<dbReference type="Proteomes" id="UP001642409">
    <property type="component" value="Unassembled WGS sequence"/>
</dbReference>
<evidence type="ECO:0000313" key="3">
    <source>
        <dbReference type="EMBL" id="CAI9978031.1"/>
    </source>
</evidence>
<keyword evidence="5" id="KW-1185">Reference proteome</keyword>
<evidence type="ECO:0000313" key="4">
    <source>
        <dbReference type="EMBL" id="CAL6057076.1"/>
    </source>
</evidence>
<dbReference type="PANTHER" id="PTHR46652">
    <property type="entry name" value="LEUCINE-RICH REPEAT AND IQ DOMAIN-CONTAINING PROTEIN 1-RELATED"/>
    <property type="match status" value="1"/>
</dbReference>
<dbReference type="PROSITE" id="PS51450">
    <property type="entry name" value="LRR"/>
    <property type="match status" value="2"/>
</dbReference>
<dbReference type="Pfam" id="PF12799">
    <property type="entry name" value="LRR_4"/>
    <property type="match status" value="1"/>
</dbReference>
<proteinExistence type="predicted"/>
<dbReference type="AlphaFoldDB" id="A0AA86RHC1"/>
<dbReference type="Gene3D" id="3.80.10.10">
    <property type="entry name" value="Ribonuclease Inhibitor"/>
    <property type="match status" value="1"/>
</dbReference>